<gene>
    <name evidence="1" type="ORF">LA5096_02002</name>
</gene>
<dbReference type="Gene3D" id="3.10.450.50">
    <property type="match status" value="1"/>
</dbReference>
<evidence type="ECO:0000313" key="1">
    <source>
        <dbReference type="EMBL" id="CTQ69064.1"/>
    </source>
</evidence>
<name>A0A0M6ZKG5_9HYPH</name>
<dbReference type="InterPro" id="IPR032710">
    <property type="entry name" value="NTF2-like_dom_sf"/>
</dbReference>
<keyword evidence="2" id="KW-1185">Reference proteome</keyword>
<dbReference type="RefSeq" id="WP_144436221.1">
    <property type="nucleotide sequence ID" value="NZ_CANKXR010000012.1"/>
</dbReference>
<dbReference type="EMBL" id="CXWC01000005">
    <property type="protein sequence ID" value="CTQ69064.1"/>
    <property type="molecule type" value="Genomic_DNA"/>
</dbReference>
<dbReference type="OrthoDB" id="5817554at2"/>
<dbReference type="SUPFAM" id="SSF54427">
    <property type="entry name" value="NTF2-like"/>
    <property type="match status" value="1"/>
</dbReference>
<dbReference type="Proteomes" id="UP000049983">
    <property type="component" value="Unassembled WGS sequence"/>
</dbReference>
<dbReference type="GeneID" id="97669400"/>
<dbReference type="STRING" id="311410.LA5095_06040"/>
<reference evidence="2" key="1">
    <citation type="submission" date="2015-07" db="EMBL/GenBank/DDBJ databases">
        <authorList>
            <person name="Rodrigo-Torres Lidia"/>
            <person name="Arahal R.David."/>
        </authorList>
    </citation>
    <scope>NUCLEOTIDE SEQUENCE [LARGE SCALE GENOMIC DNA]</scope>
    <source>
        <strain evidence="2">CECT 5096</strain>
    </source>
</reference>
<evidence type="ECO:0008006" key="3">
    <source>
        <dbReference type="Google" id="ProtNLM"/>
    </source>
</evidence>
<sequence>MKMVSAMRNEIDSQCNPFADVDADRAEIWDMLVSRDIDAFVSEDWSMVAGDFDEDAFFGVDAKKQSNPDDWALGFPDLATYRSEWLSQARDFAQTEFAEDARAAIFSATQLTDIEINGDRAIARKKFDGQIRKVDGGEDRLLWQTLYYCVRRDGSWKICSFTGYLPNPLGAVS</sequence>
<organism evidence="1 2">
    <name type="scientific">Roseibium album</name>
    <dbReference type="NCBI Taxonomy" id="311410"/>
    <lineage>
        <taxon>Bacteria</taxon>
        <taxon>Pseudomonadati</taxon>
        <taxon>Pseudomonadota</taxon>
        <taxon>Alphaproteobacteria</taxon>
        <taxon>Hyphomicrobiales</taxon>
        <taxon>Stappiaceae</taxon>
        <taxon>Roseibium</taxon>
    </lineage>
</organism>
<dbReference type="AlphaFoldDB" id="A0A0M6ZKG5"/>
<proteinExistence type="predicted"/>
<evidence type="ECO:0000313" key="2">
    <source>
        <dbReference type="Proteomes" id="UP000049983"/>
    </source>
</evidence>
<protein>
    <recommendedName>
        <fullName evidence="3">SnoaL-like domain-containing protein</fullName>
    </recommendedName>
</protein>
<accession>A0A0M6ZKG5</accession>